<accession>A0ABR4PJZ8</accession>
<evidence type="ECO:0000313" key="2">
    <source>
        <dbReference type="Proteomes" id="UP001629113"/>
    </source>
</evidence>
<sequence>MAQAHSYKTLTPTTALLDPAIANFFAAFYAASDTATEEGHHGAYVEYFTPEAVLVMASKRAVGSSEILETRKGMWRAVESRLHTPRRIFVTGDEKKEDGHEVEVMLYGEVEYGFREGAGRAAVDWSARAILVRDAEVAANEGWRMRFYQVYLDTAAMKPAK</sequence>
<name>A0ABR4PJZ8_9HELO</name>
<proteinExistence type="predicted"/>
<dbReference type="InterPro" id="IPR032710">
    <property type="entry name" value="NTF2-like_dom_sf"/>
</dbReference>
<dbReference type="EMBL" id="JBFCZG010000004">
    <property type="protein sequence ID" value="KAL3423676.1"/>
    <property type="molecule type" value="Genomic_DNA"/>
</dbReference>
<dbReference type="SUPFAM" id="SSF54427">
    <property type="entry name" value="NTF2-like"/>
    <property type="match status" value="1"/>
</dbReference>
<dbReference type="PANTHER" id="PTHR39401:SF1">
    <property type="entry name" value="SNOAL-LIKE DOMAIN-CONTAINING PROTEIN"/>
    <property type="match status" value="1"/>
</dbReference>
<dbReference type="Proteomes" id="UP001629113">
    <property type="component" value="Unassembled WGS sequence"/>
</dbReference>
<dbReference type="PANTHER" id="PTHR39401">
    <property type="entry name" value="SNOAL-LIKE DOMAIN-CONTAINING PROTEIN"/>
    <property type="match status" value="1"/>
</dbReference>
<keyword evidence="2" id="KW-1185">Reference proteome</keyword>
<comment type="caution">
    <text evidence="1">The sequence shown here is derived from an EMBL/GenBank/DDBJ whole genome shotgun (WGS) entry which is preliminary data.</text>
</comment>
<evidence type="ECO:0000313" key="1">
    <source>
        <dbReference type="EMBL" id="KAL3423676.1"/>
    </source>
</evidence>
<organism evidence="1 2">
    <name type="scientific">Phlyctema vagabunda</name>
    <dbReference type="NCBI Taxonomy" id="108571"/>
    <lineage>
        <taxon>Eukaryota</taxon>
        <taxon>Fungi</taxon>
        <taxon>Dikarya</taxon>
        <taxon>Ascomycota</taxon>
        <taxon>Pezizomycotina</taxon>
        <taxon>Leotiomycetes</taxon>
        <taxon>Helotiales</taxon>
        <taxon>Dermateaceae</taxon>
        <taxon>Phlyctema</taxon>
    </lineage>
</organism>
<gene>
    <name evidence="1" type="ORF">PVAG01_05423</name>
</gene>
<protein>
    <submittedName>
        <fullName evidence="1">Fungal specific transcription factor</fullName>
    </submittedName>
</protein>
<reference evidence="1 2" key="1">
    <citation type="submission" date="2024-06" db="EMBL/GenBank/DDBJ databases">
        <title>Complete genome of Phlyctema vagabunda strain 19-DSS-EL-015.</title>
        <authorList>
            <person name="Fiorenzani C."/>
        </authorList>
    </citation>
    <scope>NUCLEOTIDE SEQUENCE [LARGE SCALE GENOMIC DNA]</scope>
    <source>
        <strain evidence="1 2">19-DSS-EL-015</strain>
    </source>
</reference>